<accession>A0ABW1DA71</accession>
<dbReference type="RefSeq" id="WP_379523785.1">
    <property type="nucleotide sequence ID" value="NZ_JBHSPA010000111.1"/>
</dbReference>
<comment type="caution">
    <text evidence="1">The sequence shown here is derived from an EMBL/GenBank/DDBJ whole genome shotgun (WGS) entry which is preliminary data.</text>
</comment>
<dbReference type="EMBL" id="JBHSPA010000111">
    <property type="protein sequence ID" value="MFC5834372.1"/>
    <property type="molecule type" value="Genomic_DNA"/>
</dbReference>
<keyword evidence="2" id="KW-1185">Reference proteome</keyword>
<dbReference type="Proteomes" id="UP001596058">
    <property type="component" value="Unassembled WGS sequence"/>
</dbReference>
<sequence>MAVLSLPARHSVQVPGQNDAIAVFTRWLDTFGCLYWITRDLLSEAEPPVAVAAHPSWSYGEPSIARAPADGRNRPE</sequence>
<evidence type="ECO:0000313" key="1">
    <source>
        <dbReference type="EMBL" id="MFC5834372.1"/>
    </source>
</evidence>
<organism evidence="1 2">
    <name type="scientific">Nonomuraea insulae</name>
    <dbReference type="NCBI Taxonomy" id="1616787"/>
    <lineage>
        <taxon>Bacteria</taxon>
        <taxon>Bacillati</taxon>
        <taxon>Actinomycetota</taxon>
        <taxon>Actinomycetes</taxon>
        <taxon>Streptosporangiales</taxon>
        <taxon>Streptosporangiaceae</taxon>
        <taxon>Nonomuraea</taxon>
    </lineage>
</organism>
<protein>
    <submittedName>
        <fullName evidence="1">Uncharacterized protein</fullName>
    </submittedName>
</protein>
<proteinExistence type="predicted"/>
<evidence type="ECO:0000313" key="2">
    <source>
        <dbReference type="Proteomes" id="UP001596058"/>
    </source>
</evidence>
<gene>
    <name evidence="1" type="ORF">ACFPZ3_61910</name>
</gene>
<reference evidence="2" key="1">
    <citation type="journal article" date="2019" name="Int. J. Syst. Evol. Microbiol.">
        <title>The Global Catalogue of Microorganisms (GCM) 10K type strain sequencing project: providing services to taxonomists for standard genome sequencing and annotation.</title>
        <authorList>
            <consortium name="The Broad Institute Genomics Platform"/>
            <consortium name="The Broad Institute Genome Sequencing Center for Infectious Disease"/>
            <person name="Wu L."/>
            <person name="Ma J."/>
        </authorList>
    </citation>
    <scope>NUCLEOTIDE SEQUENCE [LARGE SCALE GENOMIC DNA]</scope>
    <source>
        <strain evidence="2">CCUG 53903</strain>
    </source>
</reference>
<name>A0ABW1DA71_9ACTN</name>